<protein>
    <submittedName>
        <fullName evidence="3">KOW domain-containing RNA-binding protein</fullName>
    </submittedName>
</protein>
<proteinExistence type="predicted"/>
<keyword evidence="1" id="KW-0689">Ribosomal protein</keyword>
<evidence type="ECO:0000256" key="1">
    <source>
        <dbReference type="ARBA" id="ARBA00022980"/>
    </source>
</evidence>
<keyword evidence="4" id="KW-1185">Reference proteome</keyword>
<evidence type="ECO:0000256" key="2">
    <source>
        <dbReference type="ARBA" id="ARBA00023274"/>
    </source>
</evidence>
<name>A0ABR7EVZ6_9FIRM</name>
<gene>
    <name evidence="3" type="ORF">H8S07_09635</name>
</gene>
<dbReference type="CDD" id="cd06088">
    <property type="entry name" value="KOW_RPL14"/>
    <property type="match status" value="1"/>
</dbReference>
<reference evidence="3 4" key="1">
    <citation type="submission" date="2020-08" db="EMBL/GenBank/DDBJ databases">
        <title>Genome public.</title>
        <authorList>
            <person name="Liu C."/>
            <person name="Sun Q."/>
        </authorList>
    </citation>
    <scope>NUCLEOTIDE SEQUENCE [LARGE SCALE GENOMIC DNA]</scope>
    <source>
        <strain evidence="3 4">NSJ-36</strain>
    </source>
</reference>
<dbReference type="InterPro" id="IPR008991">
    <property type="entry name" value="Translation_prot_SH3-like_sf"/>
</dbReference>
<evidence type="ECO:0000313" key="4">
    <source>
        <dbReference type="Proteomes" id="UP000647235"/>
    </source>
</evidence>
<dbReference type="EMBL" id="JACOOY010000011">
    <property type="protein sequence ID" value="MBC5665528.1"/>
    <property type="molecule type" value="Genomic_DNA"/>
</dbReference>
<comment type="caution">
    <text evidence="3">The sequence shown here is derived from an EMBL/GenBank/DDBJ whole genome shotgun (WGS) entry which is preliminary data.</text>
</comment>
<organism evidence="3 4">
    <name type="scientific">Dorea hominis</name>
    <dbReference type="NCBI Taxonomy" id="2763040"/>
    <lineage>
        <taxon>Bacteria</taxon>
        <taxon>Bacillati</taxon>
        <taxon>Bacillota</taxon>
        <taxon>Clostridia</taxon>
        <taxon>Lachnospirales</taxon>
        <taxon>Lachnospiraceae</taxon>
        <taxon>Dorea</taxon>
    </lineage>
</organism>
<dbReference type="RefSeq" id="WP_021859534.1">
    <property type="nucleotide sequence ID" value="NZ_JACOOY010000011.1"/>
</dbReference>
<evidence type="ECO:0000313" key="3">
    <source>
        <dbReference type="EMBL" id="MBC5665528.1"/>
    </source>
</evidence>
<dbReference type="InterPro" id="IPR041985">
    <property type="entry name" value="Ribosomal_eL14_KOW"/>
</dbReference>
<dbReference type="Proteomes" id="UP000647235">
    <property type="component" value="Unassembled WGS sequence"/>
</dbReference>
<sequence>MDRFEKGMLVRSKAGHDAGEIFIITGTEDAYVYLADGRLRTLQKPKKKKKKHVQIILQQYDIQDADDVKIRRIIKEWNKKEENQED</sequence>
<dbReference type="SUPFAM" id="SSF50104">
    <property type="entry name" value="Translation proteins SH3-like domain"/>
    <property type="match status" value="1"/>
</dbReference>
<keyword evidence="2" id="KW-0687">Ribonucleoprotein</keyword>
<accession>A0ABR7EVZ6</accession>